<protein>
    <submittedName>
        <fullName evidence="1">Uncharacterized protein</fullName>
    </submittedName>
</protein>
<sequence length="83" mass="9443">MMDTLDEEAPGLVVKPFFNSRLDLIIVGKLPSIQSCLEWTEDVVSTRREVRTLRGNVGELPSGIIVTVFGMPHRHEDEHYHAR</sequence>
<gene>
    <name evidence="1" type="ORF">NPIL_400531</name>
</gene>
<evidence type="ECO:0000313" key="1">
    <source>
        <dbReference type="EMBL" id="GFT48145.1"/>
    </source>
</evidence>
<accession>A0A8X6TRL4</accession>
<dbReference type="EMBL" id="BMAW01016244">
    <property type="protein sequence ID" value="GFT48145.1"/>
    <property type="molecule type" value="Genomic_DNA"/>
</dbReference>
<organism evidence="1 2">
    <name type="scientific">Nephila pilipes</name>
    <name type="common">Giant wood spider</name>
    <name type="synonym">Nephila maculata</name>
    <dbReference type="NCBI Taxonomy" id="299642"/>
    <lineage>
        <taxon>Eukaryota</taxon>
        <taxon>Metazoa</taxon>
        <taxon>Ecdysozoa</taxon>
        <taxon>Arthropoda</taxon>
        <taxon>Chelicerata</taxon>
        <taxon>Arachnida</taxon>
        <taxon>Araneae</taxon>
        <taxon>Araneomorphae</taxon>
        <taxon>Entelegynae</taxon>
        <taxon>Araneoidea</taxon>
        <taxon>Nephilidae</taxon>
        <taxon>Nephila</taxon>
    </lineage>
</organism>
<keyword evidence="2" id="KW-1185">Reference proteome</keyword>
<dbReference type="AlphaFoldDB" id="A0A8X6TRL4"/>
<evidence type="ECO:0000313" key="2">
    <source>
        <dbReference type="Proteomes" id="UP000887013"/>
    </source>
</evidence>
<name>A0A8X6TRL4_NEPPI</name>
<dbReference type="Proteomes" id="UP000887013">
    <property type="component" value="Unassembled WGS sequence"/>
</dbReference>
<comment type="caution">
    <text evidence="1">The sequence shown here is derived from an EMBL/GenBank/DDBJ whole genome shotgun (WGS) entry which is preliminary data.</text>
</comment>
<proteinExistence type="predicted"/>
<reference evidence="1" key="1">
    <citation type="submission" date="2020-08" db="EMBL/GenBank/DDBJ databases">
        <title>Multicomponent nature underlies the extraordinary mechanical properties of spider dragline silk.</title>
        <authorList>
            <person name="Kono N."/>
            <person name="Nakamura H."/>
            <person name="Mori M."/>
            <person name="Yoshida Y."/>
            <person name="Ohtoshi R."/>
            <person name="Malay A.D."/>
            <person name="Moran D.A.P."/>
            <person name="Tomita M."/>
            <person name="Numata K."/>
            <person name="Arakawa K."/>
        </authorList>
    </citation>
    <scope>NUCLEOTIDE SEQUENCE</scope>
</reference>